<protein>
    <submittedName>
        <fullName evidence="1">Uncharacterized protein</fullName>
    </submittedName>
</protein>
<sequence>INDCYTVLKEALINAVDATTTTPTTTTTTTAPPKPCEQPIPDLDPKLKDFMTQYSCFQITYAFPKLKAQAQEILGFEIKDDDPNVIAFVDKYNYNTVYDSYQPLKEFLDKLSPTTTTAASTSTTDARTGELLNAYSYYRIKEKEQLVLDYINGY</sequence>
<reference evidence="2" key="1">
    <citation type="submission" date="2022-10" db="EMBL/GenBank/DDBJ databases">
        <title>Genome assembly of Pristionchus species.</title>
        <authorList>
            <person name="Yoshida K."/>
            <person name="Sommer R.J."/>
        </authorList>
    </citation>
    <scope>NUCLEOTIDE SEQUENCE [LARGE SCALE GENOMIC DNA]</scope>
    <source>
        <strain evidence="2">RS5460</strain>
    </source>
</reference>
<dbReference type="AlphaFoldDB" id="A0AAN4YYU6"/>
<feature type="non-terminal residue" evidence="1">
    <location>
        <position position="154"/>
    </location>
</feature>
<gene>
    <name evidence="1" type="ORF">PMAYCL1PPCAC_00991</name>
</gene>
<organism evidence="1 2">
    <name type="scientific">Pristionchus mayeri</name>
    <dbReference type="NCBI Taxonomy" id="1317129"/>
    <lineage>
        <taxon>Eukaryota</taxon>
        <taxon>Metazoa</taxon>
        <taxon>Ecdysozoa</taxon>
        <taxon>Nematoda</taxon>
        <taxon>Chromadorea</taxon>
        <taxon>Rhabditida</taxon>
        <taxon>Rhabditina</taxon>
        <taxon>Diplogasteromorpha</taxon>
        <taxon>Diplogasteroidea</taxon>
        <taxon>Neodiplogasteridae</taxon>
        <taxon>Pristionchus</taxon>
    </lineage>
</organism>
<evidence type="ECO:0000313" key="1">
    <source>
        <dbReference type="EMBL" id="GMR30796.1"/>
    </source>
</evidence>
<dbReference type="Proteomes" id="UP001328107">
    <property type="component" value="Unassembled WGS sequence"/>
</dbReference>
<dbReference type="EMBL" id="BTRK01000001">
    <property type="protein sequence ID" value="GMR30796.1"/>
    <property type="molecule type" value="Genomic_DNA"/>
</dbReference>
<evidence type="ECO:0000313" key="2">
    <source>
        <dbReference type="Proteomes" id="UP001328107"/>
    </source>
</evidence>
<feature type="non-terminal residue" evidence="1">
    <location>
        <position position="1"/>
    </location>
</feature>
<comment type="caution">
    <text evidence="1">The sequence shown here is derived from an EMBL/GenBank/DDBJ whole genome shotgun (WGS) entry which is preliminary data.</text>
</comment>
<proteinExistence type="predicted"/>
<name>A0AAN4YYU6_9BILA</name>
<keyword evidence="2" id="KW-1185">Reference proteome</keyword>
<accession>A0AAN4YYU6</accession>